<reference evidence="1" key="1">
    <citation type="submission" date="2020-10" db="EMBL/GenBank/DDBJ databases">
        <title>Paenihalocynthiibacter styelae gen. nov., sp. nov., isolated from stalked sea squirt Styela clava.</title>
        <authorList>
            <person name="Kim Y.-O."/>
            <person name="Yoon J.-H."/>
        </authorList>
    </citation>
    <scope>NUCLEOTIDE SEQUENCE</scope>
    <source>
        <strain evidence="1">MYP1-1</strain>
    </source>
</reference>
<dbReference type="PANTHER" id="PTHR37953">
    <property type="entry name" value="UPF0127 PROTEIN MJ1496"/>
    <property type="match status" value="1"/>
</dbReference>
<dbReference type="EMBL" id="JADCKQ010000001">
    <property type="protein sequence ID" value="MBI1492062.1"/>
    <property type="molecule type" value="Genomic_DNA"/>
</dbReference>
<dbReference type="Proteomes" id="UP000640583">
    <property type="component" value="Unassembled WGS sequence"/>
</dbReference>
<dbReference type="Pfam" id="PF02643">
    <property type="entry name" value="DUF192"/>
    <property type="match status" value="1"/>
</dbReference>
<comment type="caution">
    <text evidence="1">The sequence shown here is derived from an EMBL/GenBank/DDBJ whole genome shotgun (WGS) entry which is preliminary data.</text>
</comment>
<dbReference type="InterPro" id="IPR038695">
    <property type="entry name" value="Saro_0823-like_sf"/>
</dbReference>
<keyword evidence="2" id="KW-1185">Reference proteome</keyword>
<evidence type="ECO:0000313" key="1">
    <source>
        <dbReference type="EMBL" id="MBI1492062.1"/>
    </source>
</evidence>
<protein>
    <submittedName>
        <fullName evidence="1">DUF192 domain-containing protein</fullName>
    </submittedName>
</protein>
<accession>A0A8J7LNY9</accession>
<name>A0A8J7LNY9_9RHOB</name>
<sequence>MVEKPDAVICQDDVVWLRGGWGRARFRVEVADEPAEQQLGLMFREDMPASSGMLFVYPEPRPASFWMENTLIPLDMLFFDDTGSLIRVHENAVPLDRTPLPGGDNVKAVLEVSAGMARALGILGVENESPGDAVIAHPSFDSTRTVFSCAGE</sequence>
<proteinExistence type="predicted"/>
<dbReference type="PANTHER" id="PTHR37953:SF1">
    <property type="entry name" value="UPF0127 PROTEIN MJ1496"/>
    <property type="match status" value="1"/>
</dbReference>
<evidence type="ECO:0000313" key="2">
    <source>
        <dbReference type="Proteomes" id="UP000640583"/>
    </source>
</evidence>
<dbReference type="AlphaFoldDB" id="A0A8J7LNY9"/>
<dbReference type="Gene3D" id="2.60.120.1140">
    <property type="entry name" value="Protein of unknown function DUF192"/>
    <property type="match status" value="1"/>
</dbReference>
<organism evidence="1 2">
    <name type="scientific">Halocynthiibacter styelae</name>
    <dbReference type="NCBI Taxonomy" id="2761955"/>
    <lineage>
        <taxon>Bacteria</taxon>
        <taxon>Pseudomonadati</taxon>
        <taxon>Pseudomonadota</taxon>
        <taxon>Alphaproteobacteria</taxon>
        <taxon>Rhodobacterales</taxon>
        <taxon>Paracoccaceae</taxon>
        <taxon>Halocynthiibacter</taxon>
    </lineage>
</organism>
<dbReference type="InterPro" id="IPR003795">
    <property type="entry name" value="DUF192"/>
</dbReference>
<gene>
    <name evidence="1" type="ORF">H1D41_00265</name>
</gene>